<gene>
    <name evidence="1" type="ORF">MEUPH1_LOCUS2127</name>
</gene>
<evidence type="ECO:0000313" key="2">
    <source>
        <dbReference type="Proteomes" id="UP001160148"/>
    </source>
</evidence>
<sequence>MSSGLRRGSLGSRVQFLLKCLAESSRRPLPKKCPFPLAKYPHPPTIINVIIFCPLIPFSHHVWHRQTTTTLPHCLELHIGYFFLLTTFNGTNGSGKKAHEAISSFLDPKTS</sequence>
<name>A0AAV0VQN4_9HEMI</name>
<protein>
    <submittedName>
        <fullName evidence="1">Uncharacterized protein</fullName>
    </submittedName>
</protein>
<dbReference type="AlphaFoldDB" id="A0AAV0VQN4"/>
<dbReference type="EMBL" id="CARXXK010000001">
    <property type="protein sequence ID" value="CAI6345071.1"/>
    <property type="molecule type" value="Genomic_DNA"/>
</dbReference>
<evidence type="ECO:0000313" key="1">
    <source>
        <dbReference type="EMBL" id="CAI6345071.1"/>
    </source>
</evidence>
<organism evidence="1 2">
    <name type="scientific">Macrosiphum euphorbiae</name>
    <name type="common">potato aphid</name>
    <dbReference type="NCBI Taxonomy" id="13131"/>
    <lineage>
        <taxon>Eukaryota</taxon>
        <taxon>Metazoa</taxon>
        <taxon>Ecdysozoa</taxon>
        <taxon>Arthropoda</taxon>
        <taxon>Hexapoda</taxon>
        <taxon>Insecta</taxon>
        <taxon>Pterygota</taxon>
        <taxon>Neoptera</taxon>
        <taxon>Paraneoptera</taxon>
        <taxon>Hemiptera</taxon>
        <taxon>Sternorrhyncha</taxon>
        <taxon>Aphidomorpha</taxon>
        <taxon>Aphidoidea</taxon>
        <taxon>Aphididae</taxon>
        <taxon>Macrosiphini</taxon>
        <taxon>Macrosiphum</taxon>
    </lineage>
</organism>
<accession>A0AAV0VQN4</accession>
<dbReference type="Proteomes" id="UP001160148">
    <property type="component" value="Unassembled WGS sequence"/>
</dbReference>
<keyword evidence="2" id="KW-1185">Reference proteome</keyword>
<proteinExistence type="predicted"/>
<comment type="caution">
    <text evidence="1">The sequence shown here is derived from an EMBL/GenBank/DDBJ whole genome shotgun (WGS) entry which is preliminary data.</text>
</comment>
<reference evidence="1 2" key="1">
    <citation type="submission" date="2023-01" db="EMBL/GenBank/DDBJ databases">
        <authorList>
            <person name="Whitehead M."/>
        </authorList>
    </citation>
    <scope>NUCLEOTIDE SEQUENCE [LARGE SCALE GENOMIC DNA]</scope>
</reference>